<evidence type="ECO:0000313" key="1">
    <source>
        <dbReference type="EMBL" id="MFC7433299.1"/>
    </source>
</evidence>
<sequence length="199" mass="22070">MSTKANLYLDQALAATGFAVIDSTIACTLRPDLWSSGMEAAGDFSPTFFRPTDRIGVRRYRGYLEGREDRPVDILARSHDRLAMRVEWITGMKLVDLYEVLPQRSPMAVGAGVVPPRNDRHARSEDVHAGVATKEPGRACGECDHLSVAGRCMRASVSTLEWPNQNAPRRCVAFQPKFDANDQRNGLQLWPELKEVASA</sequence>
<name>A0ABW2R4B1_9BURK</name>
<proteinExistence type="predicted"/>
<dbReference type="RefSeq" id="WP_374638871.1">
    <property type="nucleotide sequence ID" value="NZ_JBHTBX010000001.1"/>
</dbReference>
<accession>A0ABW2R4B1</accession>
<reference evidence="2" key="1">
    <citation type="journal article" date="2019" name="Int. J. Syst. Evol. Microbiol.">
        <title>The Global Catalogue of Microorganisms (GCM) 10K type strain sequencing project: providing services to taxonomists for standard genome sequencing and annotation.</title>
        <authorList>
            <consortium name="The Broad Institute Genomics Platform"/>
            <consortium name="The Broad Institute Genome Sequencing Center for Infectious Disease"/>
            <person name="Wu L."/>
            <person name="Ma J."/>
        </authorList>
    </citation>
    <scope>NUCLEOTIDE SEQUENCE [LARGE SCALE GENOMIC DNA]</scope>
    <source>
        <strain evidence="2">CCUG 54518</strain>
    </source>
</reference>
<protein>
    <submittedName>
        <fullName evidence="1">Uncharacterized protein</fullName>
    </submittedName>
</protein>
<keyword evidence="2" id="KW-1185">Reference proteome</keyword>
<comment type="caution">
    <text evidence="1">The sequence shown here is derived from an EMBL/GenBank/DDBJ whole genome shotgun (WGS) entry which is preliminary data.</text>
</comment>
<gene>
    <name evidence="1" type="ORF">ACFQNJ_02100</name>
</gene>
<dbReference type="Proteomes" id="UP001596495">
    <property type="component" value="Unassembled WGS sequence"/>
</dbReference>
<evidence type="ECO:0000313" key="2">
    <source>
        <dbReference type="Proteomes" id="UP001596495"/>
    </source>
</evidence>
<organism evidence="1 2">
    <name type="scientific">Hydrogenophaga bisanensis</name>
    <dbReference type="NCBI Taxonomy" id="439611"/>
    <lineage>
        <taxon>Bacteria</taxon>
        <taxon>Pseudomonadati</taxon>
        <taxon>Pseudomonadota</taxon>
        <taxon>Betaproteobacteria</taxon>
        <taxon>Burkholderiales</taxon>
        <taxon>Comamonadaceae</taxon>
        <taxon>Hydrogenophaga</taxon>
    </lineage>
</organism>
<dbReference type="EMBL" id="JBHTBX010000001">
    <property type="protein sequence ID" value="MFC7433299.1"/>
    <property type="molecule type" value="Genomic_DNA"/>
</dbReference>